<gene>
    <name evidence="1" type="ORF">DFR68_12135</name>
</gene>
<dbReference type="OrthoDB" id="4774088at2"/>
<dbReference type="RefSeq" id="WP_084520237.1">
    <property type="nucleotide sequence ID" value="NZ_QQAZ01000021.1"/>
</dbReference>
<reference evidence="1 2" key="1">
    <citation type="submission" date="2018-07" db="EMBL/GenBank/DDBJ databases">
        <title>Genomic Encyclopedia of Type Strains, Phase IV (KMG-IV): sequencing the most valuable type-strain genomes for metagenomic binning, comparative biology and taxonomic classification.</title>
        <authorList>
            <person name="Goeker M."/>
        </authorList>
    </citation>
    <scope>NUCLEOTIDE SEQUENCE [LARGE SCALE GENOMIC DNA]</scope>
    <source>
        <strain evidence="1 2">DSM 44952</strain>
    </source>
</reference>
<sequence length="329" mass="36020">MTDVVMRDRHFGELLEEALTVIEIDADGARARVAEHEIEETDPRLMRARLSEAIYSEFHAGRPHDPDQQLPRRIRDGEFEQALAQGCPHRFVPGQVKVLSEAKEQSEAPSRILVELDGVRVWVPADRLDAESCRPGQIVAMRVSAVRAAVSPGFFLVQGAGQSAGPDLLRVYLHITDPVAAAGIWERVLRLLEHHGAGYRAKVLSTPQLYPRRDALVVYLDPEFEWLVEELADVVAGSPGTGSETSVFAERIAPGVAIAWEPRDPRPEMKGLSFGQHRSGALAGALLDAARGKGALDELIASEFHKAGIDFGRPARNRSDVDTAGQPRS</sequence>
<proteinExistence type="predicted"/>
<dbReference type="STRING" id="1210089.GCA_001613165_06477"/>
<dbReference type="Proteomes" id="UP000255355">
    <property type="component" value="Unassembled WGS sequence"/>
</dbReference>
<organism evidence="1 2">
    <name type="scientific">Nocardia mexicana</name>
    <dbReference type="NCBI Taxonomy" id="279262"/>
    <lineage>
        <taxon>Bacteria</taxon>
        <taxon>Bacillati</taxon>
        <taxon>Actinomycetota</taxon>
        <taxon>Actinomycetes</taxon>
        <taxon>Mycobacteriales</taxon>
        <taxon>Nocardiaceae</taxon>
        <taxon>Nocardia</taxon>
    </lineage>
</organism>
<accession>A0A370GI38</accession>
<comment type="caution">
    <text evidence="1">The sequence shown here is derived from an EMBL/GenBank/DDBJ whole genome shotgun (WGS) entry which is preliminary data.</text>
</comment>
<evidence type="ECO:0000313" key="1">
    <source>
        <dbReference type="EMBL" id="RDI43478.1"/>
    </source>
</evidence>
<protein>
    <submittedName>
        <fullName evidence="1">Uncharacterized protein</fullName>
    </submittedName>
</protein>
<keyword evidence="2" id="KW-1185">Reference proteome</keyword>
<dbReference type="AlphaFoldDB" id="A0A370GI38"/>
<dbReference type="EMBL" id="QQAZ01000021">
    <property type="protein sequence ID" value="RDI43478.1"/>
    <property type="molecule type" value="Genomic_DNA"/>
</dbReference>
<name>A0A370GI38_9NOCA</name>
<dbReference type="InterPro" id="IPR040871">
    <property type="entry name" value="HopA1"/>
</dbReference>
<evidence type="ECO:0000313" key="2">
    <source>
        <dbReference type="Proteomes" id="UP000255355"/>
    </source>
</evidence>
<dbReference type="Pfam" id="PF17914">
    <property type="entry name" value="HopA1"/>
    <property type="match status" value="1"/>
</dbReference>